<dbReference type="CDD" id="cd05227">
    <property type="entry name" value="AR_SDR_e"/>
    <property type="match status" value="1"/>
</dbReference>
<dbReference type="SUPFAM" id="SSF51735">
    <property type="entry name" value="NAD(P)-binding Rossmann-fold domains"/>
    <property type="match status" value="1"/>
</dbReference>
<accession>K0KLK7</accession>
<gene>
    <name evidence="4" type="ORF">BN7_3410</name>
</gene>
<evidence type="ECO:0000256" key="2">
    <source>
        <dbReference type="ARBA" id="ARBA00023445"/>
    </source>
</evidence>
<evidence type="ECO:0000259" key="3">
    <source>
        <dbReference type="Pfam" id="PF01370"/>
    </source>
</evidence>
<dbReference type="FunFam" id="3.40.50.720:FF:000191">
    <property type="entry name" value="Methylglyoxal reductase (NADPH-dependent)"/>
    <property type="match status" value="1"/>
</dbReference>
<proteinExistence type="inferred from homology"/>
<dbReference type="Pfam" id="PF01370">
    <property type="entry name" value="Epimerase"/>
    <property type="match status" value="1"/>
</dbReference>
<protein>
    <submittedName>
        <fullName evidence="4">Oxidoreductase</fullName>
    </submittedName>
</protein>
<dbReference type="HOGENOM" id="CLU_007383_9_2_1"/>
<dbReference type="InterPro" id="IPR050425">
    <property type="entry name" value="NAD(P)_dehydrat-like"/>
</dbReference>
<dbReference type="EMBL" id="CAIF01000091">
    <property type="protein sequence ID" value="CCH43856.1"/>
    <property type="molecule type" value="Genomic_DNA"/>
</dbReference>
<evidence type="ECO:0000313" key="5">
    <source>
        <dbReference type="Proteomes" id="UP000009328"/>
    </source>
</evidence>
<organism evidence="4 5">
    <name type="scientific">Wickerhamomyces ciferrii (strain ATCC 14091 / BCRC 22168 / CBS 111 / JCM 3599 / NBRC 0793 / NRRL Y-1031 F-60-10)</name>
    <name type="common">Yeast</name>
    <name type="synonym">Pichia ciferrii</name>
    <dbReference type="NCBI Taxonomy" id="1206466"/>
    <lineage>
        <taxon>Eukaryota</taxon>
        <taxon>Fungi</taxon>
        <taxon>Dikarya</taxon>
        <taxon>Ascomycota</taxon>
        <taxon>Saccharomycotina</taxon>
        <taxon>Saccharomycetes</taxon>
        <taxon>Phaffomycetales</taxon>
        <taxon>Wickerhamomycetaceae</taxon>
        <taxon>Wickerhamomyces</taxon>
    </lineage>
</organism>
<dbReference type="PANTHER" id="PTHR10366">
    <property type="entry name" value="NAD DEPENDENT EPIMERASE/DEHYDRATASE"/>
    <property type="match status" value="1"/>
</dbReference>
<dbReference type="Proteomes" id="UP000009328">
    <property type="component" value="Unassembled WGS sequence"/>
</dbReference>
<dbReference type="eggNOG" id="KOG1502">
    <property type="taxonomic scope" value="Eukaryota"/>
</dbReference>
<evidence type="ECO:0000313" key="4">
    <source>
        <dbReference type="EMBL" id="CCH43856.1"/>
    </source>
</evidence>
<dbReference type="InterPro" id="IPR036291">
    <property type="entry name" value="NAD(P)-bd_dom_sf"/>
</dbReference>
<comment type="similarity">
    <text evidence="2">Belongs to the NAD(P)-dependent epimerase/dehydratase family. Dihydroflavonol-4-reductase subfamily.</text>
</comment>
<comment type="caution">
    <text evidence="4">The sequence shown here is derived from an EMBL/GenBank/DDBJ whole genome shotgun (WGS) entry which is preliminary data.</text>
</comment>
<sequence length="349" mass="38859">MATKTVLLTGASGFIALHTLDQLLKRNYTVIGTVRSQDKADNITTQFKKDYPNAQLTFAIVEDIGAPGAFNKVFQDHPEIEGVLHTASPVSFGLNEDLKDTYFTPATEGTRNVLEAIQTYGKSVKNVVVTSSLAAVINGNKIGDKTFIHTEETWNPITWEDVNTGLEAYVASKTLAEKLARKFADEKKPSWTLTTINPPFVLGPQKLEFSLTNKTLNTSAEIVNELLYSDPNDTHFFDAPLGTFIDVRDAALVHVLPLENENLSGKRLIPIQDVYNGQKLLNIINKTFPELEGKIAKGSPENADRHAEESNIYYDTSKTLEWTGIKSWITLEESVKDSVRQILDYRSKH</sequence>
<feature type="domain" description="NAD-dependent epimerase/dehydratase" evidence="3">
    <location>
        <begin position="6"/>
        <end position="260"/>
    </location>
</feature>
<reference evidence="4 5" key="1">
    <citation type="journal article" date="2012" name="Eukaryot. Cell">
        <title>Draft genome sequence of Wickerhamomyces ciferrii NRRL Y-1031 F-60-10.</title>
        <authorList>
            <person name="Schneider J."/>
            <person name="Andrea H."/>
            <person name="Blom J."/>
            <person name="Jaenicke S."/>
            <person name="Ruckert C."/>
            <person name="Schorsch C."/>
            <person name="Szczepanowski R."/>
            <person name="Farwick M."/>
            <person name="Goesmann A."/>
            <person name="Puhler A."/>
            <person name="Schaffer S."/>
            <person name="Tauch A."/>
            <person name="Kohler T."/>
            <person name="Brinkrolf K."/>
        </authorList>
    </citation>
    <scope>NUCLEOTIDE SEQUENCE [LARGE SCALE GENOMIC DNA]</scope>
    <source>
        <strain evidence="5">ATCC 14091 / BCRC 22168 / CBS 111 / JCM 3599 / NBRC 0793 / NRRL Y-1031 F-60-10</strain>
    </source>
</reference>
<evidence type="ECO:0000256" key="1">
    <source>
        <dbReference type="ARBA" id="ARBA00023002"/>
    </source>
</evidence>
<dbReference type="GO" id="GO:0016616">
    <property type="term" value="F:oxidoreductase activity, acting on the CH-OH group of donors, NAD or NADP as acceptor"/>
    <property type="evidence" value="ECO:0007669"/>
    <property type="project" value="TreeGrafter"/>
</dbReference>
<name>K0KLK7_WICCF</name>
<dbReference type="PANTHER" id="PTHR10366:SF564">
    <property type="entry name" value="STEROL-4-ALPHA-CARBOXYLATE 3-DEHYDROGENASE, DECARBOXYLATING"/>
    <property type="match status" value="1"/>
</dbReference>
<keyword evidence="1" id="KW-0560">Oxidoreductase</keyword>
<dbReference type="STRING" id="1206466.K0KLK7"/>
<keyword evidence="5" id="KW-1185">Reference proteome</keyword>
<dbReference type="InterPro" id="IPR001509">
    <property type="entry name" value="Epimerase_deHydtase"/>
</dbReference>
<dbReference type="AlphaFoldDB" id="K0KLK7"/>
<dbReference type="InParanoid" id="K0KLK7"/>
<dbReference type="Gene3D" id="3.40.50.720">
    <property type="entry name" value="NAD(P)-binding Rossmann-like Domain"/>
    <property type="match status" value="1"/>
</dbReference>